<protein>
    <recommendedName>
        <fullName evidence="2">N-acetylmuramoyl-L-alanine amidase</fullName>
        <ecNumber evidence="2">3.5.1.28</ecNumber>
    </recommendedName>
</protein>
<name>A0ABT5T9C6_9RHOB</name>
<evidence type="ECO:0000313" key="6">
    <source>
        <dbReference type="EMBL" id="MDD7971723.1"/>
    </source>
</evidence>
<sequence length="220" mass="24182">MGAIWHPSSNYGPRRNGARPELIVLHYTGMHSTAAALQRLCDPEFQVSAHYLISPQGDVVQMVAEDQRAWHAGAGLWCGKGDVNSRSIGIELANRGDMPFPNPQMTALESLLGQIMARWQIAAVDVIAHSDMAPDRKEDPGARFDWRRLALQGLALWPEGQGTDRPLGPSLDAIGYPDAASDKRLQAFRLRFRPWGQGPECAQDRMRASAVADGFSAARR</sequence>
<evidence type="ECO:0000313" key="7">
    <source>
        <dbReference type="Proteomes" id="UP001431784"/>
    </source>
</evidence>
<dbReference type="Pfam" id="PF01510">
    <property type="entry name" value="Amidase_2"/>
    <property type="match status" value="1"/>
</dbReference>
<dbReference type="PANTHER" id="PTHR30417:SF1">
    <property type="entry name" value="N-ACETYLMURAMOYL-L-ALANINE AMIDASE AMID"/>
    <property type="match status" value="1"/>
</dbReference>
<dbReference type="Proteomes" id="UP001431784">
    <property type="component" value="Unassembled WGS sequence"/>
</dbReference>
<dbReference type="EMBL" id="JAQZSM010000009">
    <property type="protein sequence ID" value="MDD7971723.1"/>
    <property type="molecule type" value="Genomic_DNA"/>
</dbReference>
<dbReference type="Gene3D" id="3.40.80.10">
    <property type="entry name" value="Peptidoglycan recognition protein-like"/>
    <property type="match status" value="1"/>
</dbReference>
<dbReference type="EC" id="3.5.1.28" evidence="2"/>
<keyword evidence="3 6" id="KW-0378">Hydrolase</keyword>
<dbReference type="CDD" id="cd06583">
    <property type="entry name" value="PGRP"/>
    <property type="match status" value="1"/>
</dbReference>
<dbReference type="InterPro" id="IPR051206">
    <property type="entry name" value="NAMLAA_amidase_2"/>
</dbReference>
<comment type="caution">
    <text evidence="6">The sequence shown here is derived from an EMBL/GenBank/DDBJ whole genome shotgun (WGS) entry which is preliminary data.</text>
</comment>
<evidence type="ECO:0000256" key="4">
    <source>
        <dbReference type="ARBA" id="ARBA00023316"/>
    </source>
</evidence>
<keyword evidence="4" id="KW-0961">Cell wall biogenesis/degradation</keyword>
<evidence type="ECO:0000256" key="2">
    <source>
        <dbReference type="ARBA" id="ARBA00011901"/>
    </source>
</evidence>
<keyword evidence="7" id="KW-1185">Reference proteome</keyword>
<feature type="domain" description="N-acetylmuramoyl-L-alanine amidase" evidence="5">
    <location>
        <begin position="8"/>
        <end position="141"/>
    </location>
</feature>
<comment type="catalytic activity">
    <reaction evidence="1">
        <text>Hydrolyzes the link between N-acetylmuramoyl residues and L-amino acid residues in certain cell-wall glycopeptides.</text>
        <dbReference type="EC" id="3.5.1.28"/>
    </reaction>
</comment>
<evidence type="ECO:0000256" key="3">
    <source>
        <dbReference type="ARBA" id="ARBA00022801"/>
    </source>
</evidence>
<organism evidence="6 7">
    <name type="scientific">Roseinatronobacter alkalisoli</name>
    <dbReference type="NCBI Taxonomy" id="3028235"/>
    <lineage>
        <taxon>Bacteria</taxon>
        <taxon>Pseudomonadati</taxon>
        <taxon>Pseudomonadota</taxon>
        <taxon>Alphaproteobacteria</taxon>
        <taxon>Rhodobacterales</taxon>
        <taxon>Paracoccaceae</taxon>
        <taxon>Roseinatronobacter</taxon>
    </lineage>
</organism>
<dbReference type="RefSeq" id="WP_274352402.1">
    <property type="nucleotide sequence ID" value="NZ_JAQZSM010000009.1"/>
</dbReference>
<accession>A0ABT5T9C6</accession>
<dbReference type="GO" id="GO:0008745">
    <property type="term" value="F:N-acetylmuramoyl-L-alanine amidase activity"/>
    <property type="evidence" value="ECO:0007669"/>
    <property type="project" value="UniProtKB-EC"/>
</dbReference>
<reference evidence="6" key="1">
    <citation type="submission" date="2023-02" db="EMBL/GenBank/DDBJ databases">
        <title>Description of Roseinatronobacter alkalisoli sp. nov., an alkaliphilic bacerium isolated from soda soil.</title>
        <authorList>
            <person name="Wei W."/>
        </authorList>
    </citation>
    <scope>NUCLEOTIDE SEQUENCE</scope>
    <source>
        <strain evidence="6">HJB301</strain>
    </source>
</reference>
<evidence type="ECO:0000256" key="1">
    <source>
        <dbReference type="ARBA" id="ARBA00001561"/>
    </source>
</evidence>
<dbReference type="InterPro" id="IPR002502">
    <property type="entry name" value="Amidase_domain"/>
</dbReference>
<dbReference type="PANTHER" id="PTHR30417">
    <property type="entry name" value="N-ACETYLMURAMOYL-L-ALANINE AMIDASE AMID"/>
    <property type="match status" value="1"/>
</dbReference>
<dbReference type="SUPFAM" id="SSF55846">
    <property type="entry name" value="N-acetylmuramoyl-L-alanine amidase-like"/>
    <property type="match status" value="1"/>
</dbReference>
<gene>
    <name evidence="6" type="ORF">PUT78_11480</name>
</gene>
<evidence type="ECO:0000259" key="5">
    <source>
        <dbReference type="SMART" id="SM00644"/>
    </source>
</evidence>
<dbReference type="InterPro" id="IPR036505">
    <property type="entry name" value="Amidase/PGRP_sf"/>
</dbReference>
<proteinExistence type="predicted"/>
<dbReference type="SMART" id="SM00644">
    <property type="entry name" value="Ami_2"/>
    <property type="match status" value="1"/>
</dbReference>